<keyword evidence="6 8" id="KW-1133">Transmembrane helix</keyword>
<feature type="transmembrane region" description="Helical" evidence="8">
    <location>
        <begin position="23"/>
        <end position="45"/>
    </location>
</feature>
<feature type="transmembrane region" description="Helical" evidence="8">
    <location>
        <begin position="51"/>
        <end position="68"/>
    </location>
</feature>
<sequence length="171" mass="19782">GSTKGKQATKGQKQIVEENKSTLTFYIYLSVAITVAYLLLTYIFFWDSFTTYYQVLWMLTCAVYAGSYRTMAYMAKAAYSPTGQLLDGGIDLNMEAGFGEHLKDIVLLTAIMQMLTLLSNYFWLIWLLVPFRGFHLLWVNVLGPWFFAPAPEEEISDKKQKKLDRKMKRRQ</sequence>
<comment type="similarity">
    <text evidence="2">Belongs to the TMEM208 family.</text>
</comment>
<evidence type="ECO:0000256" key="4">
    <source>
        <dbReference type="ARBA" id="ARBA00022692"/>
    </source>
</evidence>
<evidence type="ECO:0000256" key="7">
    <source>
        <dbReference type="ARBA" id="ARBA00023136"/>
    </source>
</evidence>
<dbReference type="Proteomes" id="UP000695022">
    <property type="component" value="Unplaced"/>
</dbReference>
<keyword evidence="4 8" id="KW-0812">Transmembrane</keyword>
<dbReference type="PANTHER" id="PTHR13505">
    <property type="entry name" value="TRANSMEMBRANE PROTEIN 208"/>
    <property type="match status" value="1"/>
</dbReference>
<evidence type="ECO:0000256" key="6">
    <source>
        <dbReference type="ARBA" id="ARBA00022989"/>
    </source>
</evidence>
<evidence type="ECO:0000313" key="9">
    <source>
        <dbReference type="Proteomes" id="UP000695022"/>
    </source>
</evidence>
<comment type="subcellular location">
    <subcellularLocation>
        <location evidence="1">Endoplasmic reticulum membrane</location>
        <topology evidence="1">Multi-pass membrane protein</topology>
    </subcellularLocation>
</comment>
<evidence type="ECO:0000256" key="3">
    <source>
        <dbReference type="ARBA" id="ARBA00015033"/>
    </source>
</evidence>
<feature type="non-terminal residue" evidence="10">
    <location>
        <position position="1"/>
    </location>
</feature>
<evidence type="ECO:0000256" key="8">
    <source>
        <dbReference type="SAM" id="Phobius"/>
    </source>
</evidence>
<proteinExistence type="inferred from homology"/>
<evidence type="ECO:0000256" key="2">
    <source>
        <dbReference type="ARBA" id="ARBA00009950"/>
    </source>
</evidence>
<evidence type="ECO:0000256" key="1">
    <source>
        <dbReference type="ARBA" id="ARBA00004477"/>
    </source>
</evidence>
<feature type="transmembrane region" description="Helical" evidence="8">
    <location>
        <begin position="105"/>
        <end position="129"/>
    </location>
</feature>
<dbReference type="RefSeq" id="XP_014679989.1">
    <property type="nucleotide sequence ID" value="XM_014824503.1"/>
</dbReference>
<keyword evidence="9" id="KW-1185">Reference proteome</keyword>
<dbReference type="Pfam" id="PF05620">
    <property type="entry name" value="TMEM208_SND2"/>
    <property type="match status" value="1"/>
</dbReference>
<evidence type="ECO:0000256" key="5">
    <source>
        <dbReference type="ARBA" id="ARBA00022824"/>
    </source>
</evidence>
<dbReference type="GeneID" id="106819936"/>
<name>A0ABM1F6B8_PRICU</name>
<accession>A0ABM1F6B8</accession>
<reference evidence="10" key="1">
    <citation type="submission" date="2025-08" db="UniProtKB">
        <authorList>
            <consortium name="RefSeq"/>
        </authorList>
    </citation>
    <scope>IDENTIFICATION</scope>
</reference>
<keyword evidence="7 8" id="KW-0472">Membrane</keyword>
<evidence type="ECO:0000313" key="10">
    <source>
        <dbReference type="RefSeq" id="XP_014679989.1"/>
    </source>
</evidence>
<dbReference type="InterPro" id="IPR008506">
    <property type="entry name" value="SND2/TMEM208"/>
</dbReference>
<keyword evidence="5" id="KW-0256">Endoplasmic reticulum</keyword>
<dbReference type="PANTHER" id="PTHR13505:SF7">
    <property type="entry name" value="TRANSMEMBRANE PROTEIN 208"/>
    <property type="match status" value="1"/>
</dbReference>
<protein>
    <recommendedName>
        <fullName evidence="3">Transmembrane protein 208</fullName>
    </recommendedName>
</protein>
<gene>
    <name evidence="10" type="primary">LOC106819936</name>
</gene>
<organism evidence="9 10">
    <name type="scientific">Priapulus caudatus</name>
    <name type="common">Priapulid worm</name>
    <dbReference type="NCBI Taxonomy" id="37621"/>
    <lineage>
        <taxon>Eukaryota</taxon>
        <taxon>Metazoa</taxon>
        <taxon>Ecdysozoa</taxon>
        <taxon>Scalidophora</taxon>
        <taxon>Priapulida</taxon>
        <taxon>Priapulimorpha</taxon>
        <taxon>Priapulimorphida</taxon>
        <taxon>Priapulidae</taxon>
        <taxon>Priapulus</taxon>
    </lineage>
</organism>